<dbReference type="KEGG" id="gtt:GUITHDRAFT_109591"/>
<dbReference type="SUPFAM" id="SSF48452">
    <property type="entry name" value="TPR-like"/>
    <property type="match status" value="1"/>
</dbReference>
<dbReference type="Pfam" id="PF13414">
    <property type="entry name" value="TPR_11"/>
    <property type="match status" value="1"/>
</dbReference>
<dbReference type="EnsemblProtists" id="EKX44470">
    <property type="protein sequence ID" value="EKX44470"/>
    <property type="gene ID" value="GUITHDRAFT_109591"/>
</dbReference>
<dbReference type="Pfam" id="PF14559">
    <property type="entry name" value="TPR_19"/>
    <property type="match status" value="1"/>
</dbReference>
<dbReference type="InterPro" id="IPR019734">
    <property type="entry name" value="TPR_rpt"/>
</dbReference>
<dbReference type="OrthoDB" id="9991317at2759"/>
<feature type="repeat" description="TPR" evidence="12">
    <location>
        <begin position="224"/>
        <end position="257"/>
    </location>
</feature>
<feature type="repeat" description="TPR" evidence="12">
    <location>
        <begin position="190"/>
        <end position="223"/>
    </location>
</feature>
<feature type="repeat" description="TPR" evidence="12">
    <location>
        <begin position="367"/>
        <end position="400"/>
    </location>
</feature>
<evidence type="ECO:0000256" key="7">
    <source>
        <dbReference type="ARBA" id="ARBA00022679"/>
    </source>
</evidence>
<comment type="subcellular location">
    <subcellularLocation>
        <location evidence="1">Nucleus</location>
    </subcellularLocation>
</comment>
<keyword evidence="9 12" id="KW-0802">TPR repeat</keyword>
<dbReference type="Pfam" id="PF13844">
    <property type="entry name" value="Glyco_transf_41"/>
    <property type="match status" value="2"/>
</dbReference>
<dbReference type="HOGENOM" id="CLU_001721_4_0_1"/>
<dbReference type="Pfam" id="PF13181">
    <property type="entry name" value="TPR_8"/>
    <property type="match status" value="3"/>
</dbReference>
<reference evidence="16" key="2">
    <citation type="submission" date="2012-11" db="EMBL/GenBank/DDBJ databases">
        <authorList>
            <person name="Kuo A."/>
            <person name="Curtis B.A."/>
            <person name="Tanifuji G."/>
            <person name="Burki F."/>
            <person name="Gruber A."/>
            <person name="Irimia M."/>
            <person name="Maruyama S."/>
            <person name="Arias M.C."/>
            <person name="Ball S.G."/>
            <person name="Gile G.H."/>
            <person name="Hirakawa Y."/>
            <person name="Hopkins J.F."/>
            <person name="Rensing S.A."/>
            <person name="Schmutz J."/>
            <person name="Symeonidi A."/>
            <person name="Elias M."/>
            <person name="Eveleigh R.J."/>
            <person name="Herman E.K."/>
            <person name="Klute M.J."/>
            <person name="Nakayama T."/>
            <person name="Obornik M."/>
            <person name="Reyes-Prieto A."/>
            <person name="Armbrust E.V."/>
            <person name="Aves S.J."/>
            <person name="Beiko R.G."/>
            <person name="Coutinho P."/>
            <person name="Dacks J.B."/>
            <person name="Durnford D.G."/>
            <person name="Fast N.M."/>
            <person name="Green B.R."/>
            <person name="Grisdale C."/>
            <person name="Hempe F."/>
            <person name="Henrissat B."/>
            <person name="Hoppner M.P."/>
            <person name="Ishida K.-I."/>
            <person name="Kim E."/>
            <person name="Koreny L."/>
            <person name="Kroth P.G."/>
            <person name="Liu Y."/>
            <person name="Malik S.-B."/>
            <person name="Maier U.G."/>
            <person name="McRose D."/>
            <person name="Mock T."/>
            <person name="Neilson J.A."/>
            <person name="Onodera N.T."/>
            <person name="Poole A.M."/>
            <person name="Pritham E.J."/>
            <person name="Richards T.A."/>
            <person name="Rocap G."/>
            <person name="Roy S.W."/>
            <person name="Sarai C."/>
            <person name="Schaack S."/>
            <person name="Shirato S."/>
            <person name="Slamovits C.H."/>
            <person name="Spencer D.F."/>
            <person name="Suzuki S."/>
            <person name="Worden A.Z."/>
            <person name="Zauner S."/>
            <person name="Barry K."/>
            <person name="Bell C."/>
            <person name="Bharti A.K."/>
            <person name="Crow J.A."/>
            <person name="Grimwood J."/>
            <person name="Kramer R."/>
            <person name="Lindquist E."/>
            <person name="Lucas S."/>
            <person name="Salamov A."/>
            <person name="McFadden G.I."/>
            <person name="Lane C.E."/>
            <person name="Keeling P.J."/>
            <person name="Gray M.W."/>
            <person name="Grigoriev I.V."/>
            <person name="Archibald J.M."/>
        </authorList>
    </citation>
    <scope>NUCLEOTIDE SEQUENCE</scope>
    <source>
        <strain evidence="16">CCMP2712</strain>
    </source>
</reference>
<evidence type="ECO:0000259" key="13">
    <source>
        <dbReference type="Pfam" id="PF13844"/>
    </source>
</evidence>
<dbReference type="EMBL" id="JH993004">
    <property type="protein sequence ID" value="EKX44470.1"/>
    <property type="molecule type" value="Genomic_DNA"/>
</dbReference>
<sequence>MKPQDYINRGRALADQDKHEEAILCYEAAISRMTSLADSPVVSESSQALSTPPPTPQDEVNVDMVSATLGKAISLGKLGRNPAATEAMEAALELDPRNTTTLSYLGLLRVIVLCGEGQESWKSLQIREKKFNEGIECYREALSIDPNCTIAAEGLATALTDEGTRLKLLGQGDASYLKYKEASQICPCYAPSHYNLGIVLAERGLVDEAIQEYKRALECCPRYAEAHNNIGVLLKGRNQIQEAIESFKACLELNPNFQLALQNISLALSDLGTVVKSQGMIDDAINFYKQALLYNPKSADAMYNLGVAYIEKNEPEKAIICYELTTQMNPRCAEAYNNLGVIYKDFDNLPRALQCYESALRVKPAFPEALNNMGVVFTMMCQPEDAFAYFNAALQVYPNYSAAYTNLGKFFQDSGDAEKAIHYYEKSLEIYSAAPNSAHNRLLALNYSVTRSRDEISAAHEQWGREIRLQAGPKKNSWKNVKKVERQIKVGYISPDFNKHSVAYFFEAALRCRSRENFHVTCYYAATKEDVMTRRLREMSDSWVNIASKPPAVVAQMIEADQIDILVELSGHTASNRLDVLALHPAPVQVSWIGYPNTTGLDTIDYRFTDDKADPLDTTQKFTEELVRLPDSFLCYTPAEEAGPVAPPPCEALHYVTFGSFNNVAKMNGGVVNLWGKILASLPDSRLLLKSRAFAASQVRESCVSALSEFGVSRNRIDMQMVMSSTSEHLAAYSRMDISLDTFPYAGTTTTVEALLMGVPVITLQARGDNATHSQNVGVSLLTQVGLHELIAKDEDEYCDIAVQLARSPERIRSYRDTLRDRLLSSPLCSGQALMSNVEAEYRRMWTR</sequence>
<gene>
    <name evidence="14" type="ORF">GUITHDRAFT_109591</name>
</gene>
<accession>L1J8S7</accession>
<reference evidence="14 16" key="1">
    <citation type="journal article" date="2012" name="Nature">
        <title>Algal genomes reveal evolutionary mosaicism and the fate of nucleomorphs.</title>
        <authorList>
            <consortium name="DOE Joint Genome Institute"/>
            <person name="Curtis B.A."/>
            <person name="Tanifuji G."/>
            <person name="Burki F."/>
            <person name="Gruber A."/>
            <person name="Irimia M."/>
            <person name="Maruyama S."/>
            <person name="Arias M.C."/>
            <person name="Ball S.G."/>
            <person name="Gile G.H."/>
            <person name="Hirakawa Y."/>
            <person name="Hopkins J.F."/>
            <person name="Kuo A."/>
            <person name="Rensing S.A."/>
            <person name="Schmutz J."/>
            <person name="Symeonidi A."/>
            <person name="Elias M."/>
            <person name="Eveleigh R.J."/>
            <person name="Herman E.K."/>
            <person name="Klute M.J."/>
            <person name="Nakayama T."/>
            <person name="Obornik M."/>
            <person name="Reyes-Prieto A."/>
            <person name="Armbrust E.V."/>
            <person name="Aves S.J."/>
            <person name="Beiko R.G."/>
            <person name="Coutinho P."/>
            <person name="Dacks J.B."/>
            <person name="Durnford D.G."/>
            <person name="Fast N.M."/>
            <person name="Green B.R."/>
            <person name="Grisdale C.J."/>
            <person name="Hempel F."/>
            <person name="Henrissat B."/>
            <person name="Hoppner M.P."/>
            <person name="Ishida K."/>
            <person name="Kim E."/>
            <person name="Koreny L."/>
            <person name="Kroth P.G."/>
            <person name="Liu Y."/>
            <person name="Malik S.B."/>
            <person name="Maier U.G."/>
            <person name="McRose D."/>
            <person name="Mock T."/>
            <person name="Neilson J.A."/>
            <person name="Onodera N.T."/>
            <person name="Poole A.M."/>
            <person name="Pritham E.J."/>
            <person name="Richards T.A."/>
            <person name="Rocap G."/>
            <person name="Roy S.W."/>
            <person name="Sarai C."/>
            <person name="Schaack S."/>
            <person name="Shirato S."/>
            <person name="Slamovits C.H."/>
            <person name="Spencer D.F."/>
            <person name="Suzuki S."/>
            <person name="Worden A.Z."/>
            <person name="Zauner S."/>
            <person name="Barry K."/>
            <person name="Bell C."/>
            <person name="Bharti A.K."/>
            <person name="Crow J.A."/>
            <person name="Grimwood J."/>
            <person name="Kramer R."/>
            <person name="Lindquist E."/>
            <person name="Lucas S."/>
            <person name="Salamov A."/>
            <person name="McFadden G.I."/>
            <person name="Lane C.E."/>
            <person name="Keeling P.J."/>
            <person name="Gray M.W."/>
            <person name="Grigoriev I.V."/>
            <person name="Archibald J.M."/>
        </authorList>
    </citation>
    <scope>NUCLEOTIDE SEQUENCE</scope>
    <source>
        <strain evidence="14 16">CCMP2712</strain>
    </source>
</reference>
<evidence type="ECO:0000313" key="14">
    <source>
        <dbReference type="EMBL" id="EKX44470.1"/>
    </source>
</evidence>
<dbReference type="OMA" id="CALTYCG"/>
<keyword evidence="8" id="KW-0677">Repeat</keyword>
<name>L1J8S7_GUITC</name>
<keyword evidence="6" id="KW-0328">Glycosyltransferase</keyword>
<dbReference type="Gene3D" id="1.25.40.10">
    <property type="entry name" value="Tetratricopeptide repeat domain"/>
    <property type="match status" value="4"/>
</dbReference>
<evidence type="ECO:0000256" key="1">
    <source>
        <dbReference type="ARBA" id="ARBA00004123"/>
    </source>
</evidence>
<protein>
    <recommendedName>
        <fullName evidence="5">Probable UDP-N-acetylglucosamine--peptide N-acetylglucosaminyltransferase SPINDLY</fullName>
        <ecNumber evidence="4">2.4.1.255</ecNumber>
    </recommendedName>
</protein>
<evidence type="ECO:0000256" key="9">
    <source>
        <dbReference type="ARBA" id="ARBA00022803"/>
    </source>
</evidence>
<evidence type="ECO:0000256" key="11">
    <source>
        <dbReference type="ARBA" id="ARBA00023242"/>
    </source>
</evidence>
<keyword evidence="16" id="KW-1185">Reference proteome</keyword>
<dbReference type="Proteomes" id="UP000011087">
    <property type="component" value="Unassembled WGS sequence"/>
</dbReference>
<evidence type="ECO:0000256" key="6">
    <source>
        <dbReference type="ARBA" id="ARBA00022676"/>
    </source>
</evidence>
<dbReference type="PaxDb" id="55529-EKX44470"/>
<dbReference type="PROSITE" id="PS50005">
    <property type="entry name" value="TPR"/>
    <property type="match status" value="7"/>
</dbReference>
<dbReference type="GeneID" id="17301148"/>
<dbReference type="PANTHER" id="PTHR44835:SF1">
    <property type="entry name" value="PROTEIN O-GLCNAC TRANSFERASE"/>
    <property type="match status" value="1"/>
</dbReference>
<feature type="repeat" description="TPR" evidence="12">
    <location>
        <begin position="265"/>
        <end position="298"/>
    </location>
</feature>
<keyword evidence="11" id="KW-0539">Nucleus</keyword>
<evidence type="ECO:0000256" key="5">
    <source>
        <dbReference type="ARBA" id="ARBA00019143"/>
    </source>
</evidence>
<dbReference type="AlphaFoldDB" id="L1J8S7"/>
<feature type="domain" description="O-GlcNAc transferase C-terminal" evidence="13">
    <location>
        <begin position="656"/>
        <end position="833"/>
    </location>
</feature>
<dbReference type="EC" id="2.4.1.255" evidence="4"/>
<feature type="repeat" description="TPR" evidence="12">
    <location>
        <begin position="299"/>
        <end position="332"/>
    </location>
</feature>
<reference evidence="15" key="3">
    <citation type="submission" date="2016-03" db="UniProtKB">
        <authorList>
            <consortium name="EnsemblProtists"/>
        </authorList>
    </citation>
    <scope>IDENTIFICATION</scope>
</reference>
<feature type="repeat" description="TPR" evidence="12">
    <location>
        <begin position="333"/>
        <end position="366"/>
    </location>
</feature>
<dbReference type="PANTHER" id="PTHR44835">
    <property type="entry name" value="UDP-N-ACETYLGLUCOSAMINE--PEPTIDE N-ACETYLGLUCOSAMINYLTRANSFERASE SPINDLY-RELATED"/>
    <property type="match status" value="1"/>
</dbReference>
<keyword evidence="7" id="KW-0808">Transferase</keyword>
<dbReference type="SMART" id="SM00671">
    <property type="entry name" value="SEL1"/>
    <property type="match status" value="3"/>
</dbReference>
<feature type="repeat" description="TPR" evidence="12">
    <location>
        <begin position="401"/>
        <end position="434"/>
    </location>
</feature>
<dbReference type="GO" id="GO:0009740">
    <property type="term" value="P:gibberellic acid mediated signaling pathway"/>
    <property type="evidence" value="ECO:0007669"/>
    <property type="project" value="UniProtKB-KW"/>
</dbReference>
<dbReference type="eggNOG" id="KOG4626">
    <property type="taxonomic scope" value="Eukaryota"/>
</dbReference>
<evidence type="ECO:0000313" key="15">
    <source>
        <dbReference type="EnsemblProtists" id="EKX44470"/>
    </source>
</evidence>
<organism evidence="14">
    <name type="scientific">Guillardia theta (strain CCMP2712)</name>
    <name type="common">Cryptophyte</name>
    <dbReference type="NCBI Taxonomy" id="905079"/>
    <lineage>
        <taxon>Eukaryota</taxon>
        <taxon>Cryptophyceae</taxon>
        <taxon>Pyrenomonadales</taxon>
        <taxon>Geminigeraceae</taxon>
        <taxon>Guillardia</taxon>
    </lineage>
</organism>
<evidence type="ECO:0000256" key="8">
    <source>
        <dbReference type="ARBA" id="ARBA00022737"/>
    </source>
</evidence>
<evidence type="ECO:0000256" key="4">
    <source>
        <dbReference type="ARBA" id="ARBA00011970"/>
    </source>
</evidence>
<dbReference type="InterPro" id="IPR006597">
    <property type="entry name" value="Sel1-like"/>
</dbReference>
<dbReference type="SMART" id="SM00028">
    <property type="entry name" value="TPR"/>
    <property type="match status" value="10"/>
</dbReference>
<evidence type="ECO:0000256" key="12">
    <source>
        <dbReference type="PROSITE-ProRule" id="PRU00339"/>
    </source>
</evidence>
<dbReference type="GO" id="GO:0097363">
    <property type="term" value="F:protein O-acetylglucosaminyltransferase activity"/>
    <property type="evidence" value="ECO:0007669"/>
    <property type="project" value="UniProtKB-EC"/>
</dbReference>
<dbReference type="Gene3D" id="3.40.50.11380">
    <property type="match status" value="1"/>
</dbReference>
<dbReference type="PROSITE" id="PS50293">
    <property type="entry name" value="TPR_REGION"/>
    <property type="match status" value="3"/>
</dbReference>
<dbReference type="InterPro" id="IPR029489">
    <property type="entry name" value="OGT/SEC/SPY_C"/>
</dbReference>
<keyword evidence="10" id="KW-0939">Gibberellin signaling pathway</keyword>
<proteinExistence type="inferred from homology"/>
<evidence type="ECO:0000313" key="16">
    <source>
        <dbReference type="Proteomes" id="UP000011087"/>
    </source>
</evidence>
<dbReference type="InterPro" id="IPR011990">
    <property type="entry name" value="TPR-like_helical_dom_sf"/>
</dbReference>
<evidence type="ECO:0000256" key="10">
    <source>
        <dbReference type="ARBA" id="ARBA00022941"/>
    </source>
</evidence>
<dbReference type="RefSeq" id="XP_005831450.1">
    <property type="nucleotide sequence ID" value="XM_005831393.1"/>
</dbReference>
<dbReference type="InterPro" id="IPR051939">
    <property type="entry name" value="Glycosyltr_41/O-GlcNAc_trsf"/>
</dbReference>
<dbReference type="GO" id="GO:0005634">
    <property type="term" value="C:nucleus"/>
    <property type="evidence" value="ECO:0007669"/>
    <property type="project" value="UniProtKB-SubCell"/>
</dbReference>
<feature type="domain" description="O-GlcNAc transferase C-terminal" evidence="13">
    <location>
        <begin position="452"/>
        <end position="634"/>
    </location>
</feature>
<evidence type="ECO:0000256" key="2">
    <source>
        <dbReference type="ARBA" id="ARBA00004922"/>
    </source>
</evidence>
<dbReference type="Gene3D" id="3.40.50.2000">
    <property type="entry name" value="Glycogen Phosphorylase B"/>
    <property type="match status" value="1"/>
</dbReference>
<comment type="pathway">
    <text evidence="2">Protein modification; protein glycosylation.</text>
</comment>
<evidence type="ECO:0000256" key="3">
    <source>
        <dbReference type="ARBA" id="ARBA00005386"/>
    </source>
</evidence>
<comment type="similarity">
    <text evidence="3">Belongs to the glycosyltransferase 41 family. O-GlcNAc transferase subfamily.</text>
</comment>